<dbReference type="Proteomes" id="UP000019243">
    <property type="component" value="Unassembled WGS sequence"/>
</dbReference>
<dbReference type="PANTHER" id="PTHR30589:SF0">
    <property type="entry name" value="PHOSPHATIDYLGLYCEROL--PROLIPOPROTEIN DIACYLGLYCERYL TRANSFERASE"/>
    <property type="match status" value="1"/>
</dbReference>
<sequence length="270" mass="30728">MTEALNPIAFQLGGLAIHWYGIIIASAVAISFVITVPEAKKQAFNFDYFIDLLIWAIPLAIVSARIYYVAFEWSYYGAHPSEIIKIWEGGIAIYGALIGAIVTTLIFTRLKHISFWQVVDIAAPALIIAQAIGRWGNFMNQEAYGEAVSRSFLEGLHLPAFIINQMNIDGVYHQPTFLYESLWNIVGFIVLLLIRRRLPLKRGEVFLSYVIWYSFGRFFIEGMRTDSLMLSLVGVNIRISQLLALILVVGCIGLWVYRRLTTKHLPYYRN</sequence>
<evidence type="ECO:0000256" key="2">
    <source>
        <dbReference type="ARBA" id="ARBA00022475"/>
    </source>
</evidence>
<keyword evidence="8" id="KW-0328">Glycosyltransferase</keyword>
<evidence type="ECO:0000313" key="8">
    <source>
        <dbReference type="EMBL" id="EUJ40006.1"/>
    </source>
</evidence>
<evidence type="ECO:0000256" key="3">
    <source>
        <dbReference type="ARBA" id="ARBA00022679"/>
    </source>
</evidence>
<feature type="transmembrane region" description="Helical" evidence="7">
    <location>
        <begin position="115"/>
        <end position="133"/>
    </location>
</feature>
<feature type="transmembrane region" description="Helical" evidence="7">
    <location>
        <begin position="17"/>
        <end position="36"/>
    </location>
</feature>
<keyword evidence="6 7" id="KW-0472">Membrane</keyword>
<keyword evidence="2 7" id="KW-1003">Cell membrane</keyword>
<dbReference type="STRING" id="1265861.BCAMP_06150"/>
<dbReference type="GO" id="GO:0005886">
    <property type="term" value="C:plasma membrane"/>
    <property type="evidence" value="ECO:0007669"/>
    <property type="project" value="UniProtKB-SubCell"/>
</dbReference>
<comment type="function">
    <text evidence="7">Catalyzes the transfer of the diacylglyceryl group from phosphatidylglycerol to the sulfhydryl group of the N-terminal cysteine of a prolipoprotein, the first step in the formation of mature lipoproteins.</text>
</comment>
<keyword evidence="4 7" id="KW-0812">Transmembrane</keyword>
<keyword evidence="9" id="KW-1185">Reference proteome</keyword>
<comment type="pathway">
    <text evidence="7">Protein modification; lipoprotein biosynthesis (diacylglyceryl transfer).</text>
</comment>
<dbReference type="GO" id="GO:0042158">
    <property type="term" value="P:lipoprotein biosynthetic process"/>
    <property type="evidence" value="ECO:0007669"/>
    <property type="project" value="UniProtKB-UniRule"/>
</dbReference>
<evidence type="ECO:0000256" key="4">
    <source>
        <dbReference type="ARBA" id="ARBA00022692"/>
    </source>
</evidence>
<dbReference type="EMBL" id="AODH01000022">
    <property type="protein sequence ID" value="EUJ40006.1"/>
    <property type="molecule type" value="Genomic_DNA"/>
</dbReference>
<reference evidence="8 9" key="1">
    <citation type="submission" date="2012-12" db="EMBL/GenBank/DDBJ databases">
        <title>Novel taxa of Listeriaceae from agricultural environments in the United States.</title>
        <authorList>
            <person name="den Bakker H.C."/>
            <person name="Allred A."/>
            <person name="Warchocki S."/>
            <person name="Wright E.M."/>
            <person name="Burrell A."/>
            <person name="Nightingale K.K."/>
            <person name="Kephart D."/>
            <person name="Wiedmann M."/>
        </authorList>
    </citation>
    <scope>NUCLEOTIDE SEQUENCE [LARGE SCALE GENOMIC DNA]</scope>
    <source>
        <strain evidence="8 9">FSL F6-1037</strain>
    </source>
</reference>
<feature type="transmembrane region" description="Helical" evidence="7">
    <location>
        <begin position="48"/>
        <end position="71"/>
    </location>
</feature>
<dbReference type="HAMAP" id="MF_01147">
    <property type="entry name" value="Lgt"/>
    <property type="match status" value="1"/>
</dbReference>
<dbReference type="PANTHER" id="PTHR30589">
    <property type="entry name" value="PROLIPOPROTEIN DIACYLGLYCERYL TRANSFERASE"/>
    <property type="match status" value="1"/>
</dbReference>
<dbReference type="RefSeq" id="WP_035314355.1">
    <property type="nucleotide sequence ID" value="NZ_AODH01000022.1"/>
</dbReference>
<dbReference type="UniPathway" id="UPA00664"/>
<comment type="similarity">
    <text evidence="1 7">Belongs to the Lgt family.</text>
</comment>
<organism evidence="8 9">
    <name type="scientific">Brochothrix campestris FSL F6-1037</name>
    <dbReference type="NCBI Taxonomy" id="1265861"/>
    <lineage>
        <taxon>Bacteria</taxon>
        <taxon>Bacillati</taxon>
        <taxon>Bacillota</taxon>
        <taxon>Bacilli</taxon>
        <taxon>Bacillales</taxon>
        <taxon>Listeriaceae</taxon>
        <taxon>Brochothrix</taxon>
    </lineage>
</organism>
<accession>W7CVV1</accession>
<evidence type="ECO:0000256" key="6">
    <source>
        <dbReference type="ARBA" id="ARBA00023136"/>
    </source>
</evidence>
<feature type="binding site" evidence="7">
    <location>
        <position position="134"/>
    </location>
    <ligand>
        <name>a 1,2-diacyl-sn-glycero-3-phospho-(1'-sn-glycerol)</name>
        <dbReference type="ChEBI" id="CHEBI:64716"/>
    </ligand>
</feature>
<dbReference type="InterPro" id="IPR001640">
    <property type="entry name" value="Lgt"/>
</dbReference>
<evidence type="ECO:0000256" key="5">
    <source>
        <dbReference type="ARBA" id="ARBA00022989"/>
    </source>
</evidence>
<comment type="caution">
    <text evidence="8">The sequence shown here is derived from an EMBL/GenBank/DDBJ whole genome shotgun (WGS) entry which is preliminary data.</text>
</comment>
<dbReference type="PATRIC" id="fig|1265861.3.peg.1217"/>
<protein>
    <recommendedName>
        <fullName evidence="7">Phosphatidylglycerol--prolipoprotein diacylglyceryl transferase</fullName>
        <ecNumber evidence="7">2.5.1.145</ecNumber>
    </recommendedName>
</protein>
<dbReference type="Pfam" id="PF01790">
    <property type="entry name" value="LGT"/>
    <property type="match status" value="1"/>
</dbReference>
<evidence type="ECO:0000256" key="7">
    <source>
        <dbReference type="HAMAP-Rule" id="MF_01147"/>
    </source>
</evidence>
<dbReference type="AlphaFoldDB" id="W7CVV1"/>
<dbReference type="PROSITE" id="PS01311">
    <property type="entry name" value="LGT"/>
    <property type="match status" value="1"/>
</dbReference>
<comment type="subcellular location">
    <subcellularLocation>
        <location evidence="7">Cell membrane</location>
        <topology evidence="7">Multi-pass membrane protein</topology>
    </subcellularLocation>
</comment>
<evidence type="ECO:0000313" key="9">
    <source>
        <dbReference type="Proteomes" id="UP000019243"/>
    </source>
</evidence>
<feature type="transmembrane region" description="Helical" evidence="7">
    <location>
        <begin position="235"/>
        <end position="257"/>
    </location>
</feature>
<feature type="transmembrane region" description="Helical" evidence="7">
    <location>
        <begin position="206"/>
        <end position="223"/>
    </location>
</feature>
<gene>
    <name evidence="7" type="primary">lgt</name>
    <name evidence="8" type="ORF">BCAMP_06150</name>
</gene>
<dbReference type="NCBIfam" id="TIGR00544">
    <property type="entry name" value="lgt"/>
    <property type="match status" value="1"/>
</dbReference>
<name>W7CVV1_9LIST</name>
<dbReference type="EC" id="2.5.1.145" evidence="7"/>
<keyword evidence="5 7" id="KW-1133">Transmembrane helix</keyword>
<feature type="transmembrane region" description="Helical" evidence="7">
    <location>
        <begin position="176"/>
        <end position="194"/>
    </location>
</feature>
<dbReference type="GO" id="GO:0008961">
    <property type="term" value="F:phosphatidylglycerol-prolipoprotein diacylglyceryl transferase activity"/>
    <property type="evidence" value="ECO:0007669"/>
    <property type="project" value="UniProtKB-UniRule"/>
</dbReference>
<dbReference type="OrthoDB" id="871140at2"/>
<comment type="catalytic activity">
    <reaction evidence="7">
        <text>L-cysteinyl-[prolipoprotein] + a 1,2-diacyl-sn-glycero-3-phospho-(1'-sn-glycerol) = an S-1,2-diacyl-sn-glyceryl-L-cysteinyl-[prolipoprotein] + sn-glycerol 1-phosphate + H(+)</text>
        <dbReference type="Rhea" id="RHEA:56712"/>
        <dbReference type="Rhea" id="RHEA-COMP:14679"/>
        <dbReference type="Rhea" id="RHEA-COMP:14680"/>
        <dbReference type="ChEBI" id="CHEBI:15378"/>
        <dbReference type="ChEBI" id="CHEBI:29950"/>
        <dbReference type="ChEBI" id="CHEBI:57685"/>
        <dbReference type="ChEBI" id="CHEBI:64716"/>
        <dbReference type="ChEBI" id="CHEBI:140658"/>
        <dbReference type="EC" id="2.5.1.145"/>
    </reaction>
</comment>
<proteinExistence type="inferred from homology"/>
<keyword evidence="3 7" id="KW-0808">Transferase</keyword>
<evidence type="ECO:0000256" key="1">
    <source>
        <dbReference type="ARBA" id="ARBA00007150"/>
    </source>
</evidence>
<keyword evidence="8" id="KW-0449">Lipoprotein</keyword>
<feature type="transmembrane region" description="Helical" evidence="7">
    <location>
        <begin position="91"/>
        <end position="108"/>
    </location>
</feature>